<keyword evidence="9" id="KW-1185">Reference proteome</keyword>
<keyword evidence="3" id="KW-0949">S-adenosyl-L-methionine</keyword>
<dbReference type="Pfam" id="PF13186">
    <property type="entry name" value="SPASM"/>
    <property type="match status" value="1"/>
</dbReference>
<proteinExistence type="predicted"/>
<keyword evidence="4" id="KW-0479">Metal-binding</keyword>
<dbReference type="AlphaFoldDB" id="A0A7G9B482"/>
<comment type="cofactor">
    <cofactor evidence="1">
        <name>[4Fe-4S] cluster</name>
        <dbReference type="ChEBI" id="CHEBI:49883"/>
    </cofactor>
</comment>
<dbReference type="CDD" id="cd21122">
    <property type="entry name" value="SPASM_rSAM"/>
    <property type="match status" value="1"/>
</dbReference>
<accession>A0A7G9B482</accession>
<dbReference type="InterPro" id="IPR007197">
    <property type="entry name" value="rSAM"/>
</dbReference>
<keyword evidence="5" id="KW-0408">Iron</keyword>
<dbReference type="InterPro" id="IPR000385">
    <property type="entry name" value="MoaA_NifB_PqqE_Fe-S-bd_CS"/>
</dbReference>
<dbReference type="PROSITE" id="PS51918">
    <property type="entry name" value="RADICAL_SAM"/>
    <property type="match status" value="1"/>
</dbReference>
<evidence type="ECO:0000256" key="5">
    <source>
        <dbReference type="ARBA" id="ARBA00023004"/>
    </source>
</evidence>
<feature type="domain" description="Radical SAM core" evidence="7">
    <location>
        <begin position="1"/>
        <end position="190"/>
    </location>
</feature>
<dbReference type="InterPro" id="IPR058240">
    <property type="entry name" value="rSAM_sf"/>
</dbReference>
<organism evidence="8 9">
    <name type="scientific">Oscillibacter hominis</name>
    <dbReference type="NCBI Taxonomy" id="2763056"/>
    <lineage>
        <taxon>Bacteria</taxon>
        <taxon>Bacillati</taxon>
        <taxon>Bacillota</taxon>
        <taxon>Clostridia</taxon>
        <taxon>Eubacteriales</taxon>
        <taxon>Oscillospiraceae</taxon>
        <taxon>Oscillibacter</taxon>
    </lineage>
</organism>
<dbReference type="InterPro" id="IPR013785">
    <property type="entry name" value="Aldolase_TIM"/>
</dbReference>
<reference evidence="8 9" key="1">
    <citation type="submission" date="2020-08" db="EMBL/GenBank/DDBJ databases">
        <authorList>
            <person name="Liu C."/>
            <person name="Sun Q."/>
        </authorList>
    </citation>
    <scope>NUCLEOTIDE SEQUENCE [LARGE SCALE GENOMIC DNA]</scope>
    <source>
        <strain evidence="8 9">NSJ-62</strain>
    </source>
</reference>
<evidence type="ECO:0000259" key="7">
    <source>
        <dbReference type="PROSITE" id="PS51918"/>
    </source>
</evidence>
<dbReference type="PROSITE" id="PS01305">
    <property type="entry name" value="MOAA_NIFB_PQQE"/>
    <property type="match status" value="1"/>
</dbReference>
<dbReference type="Proteomes" id="UP000515960">
    <property type="component" value="Chromosome"/>
</dbReference>
<dbReference type="PANTHER" id="PTHR43787:SF10">
    <property type="entry name" value="COFACTOR MODIFYING PROTEIN"/>
    <property type="match status" value="1"/>
</dbReference>
<dbReference type="SFLD" id="SFLDG01067">
    <property type="entry name" value="SPASM/twitch_domain_containing"/>
    <property type="match status" value="1"/>
</dbReference>
<dbReference type="GO" id="GO:0051539">
    <property type="term" value="F:4 iron, 4 sulfur cluster binding"/>
    <property type="evidence" value="ECO:0007669"/>
    <property type="project" value="UniProtKB-KW"/>
</dbReference>
<evidence type="ECO:0000256" key="4">
    <source>
        <dbReference type="ARBA" id="ARBA00022723"/>
    </source>
</evidence>
<dbReference type="InterPro" id="IPR023885">
    <property type="entry name" value="4Fe4S-binding_SPASM_dom"/>
</dbReference>
<evidence type="ECO:0000256" key="6">
    <source>
        <dbReference type="ARBA" id="ARBA00023014"/>
    </source>
</evidence>
<dbReference type="SUPFAM" id="SSF102114">
    <property type="entry name" value="Radical SAM enzymes"/>
    <property type="match status" value="1"/>
</dbReference>
<evidence type="ECO:0000313" key="8">
    <source>
        <dbReference type="EMBL" id="QNL44363.1"/>
    </source>
</evidence>
<dbReference type="CDD" id="cd01335">
    <property type="entry name" value="Radical_SAM"/>
    <property type="match status" value="1"/>
</dbReference>
<evidence type="ECO:0000256" key="2">
    <source>
        <dbReference type="ARBA" id="ARBA00022485"/>
    </source>
</evidence>
<dbReference type="GO" id="GO:0046872">
    <property type="term" value="F:metal ion binding"/>
    <property type="evidence" value="ECO:0007669"/>
    <property type="project" value="UniProtKB-KW"/>
</dbReference>
<evidence type="ECO:0000313" key="9">
    <source>
        <dbReference type="Proteomes" id="UP000515960"/>
    </source>
</evidence>
<dbReference type="EMBL" id="CP060490">
    <property type="protein sequence ID" value="QNL44363.1"/>
    <property type="molecule type" value="Genomic_DNA"/>
</dbReference>
<gene>
    <name evidence="8" type="ORF">H8790_13140</name>
</gene>
<dbReference type="SFLD" id="SFLDS00029">
    <property type="entry name" value="Radical_SAM"/>
    <property type="match status" value="1"/>
</dbReference>
<keyword evidence="6" id="KW-0411">Iron-sulfur</keyword>
<dbReference type="KEGG" id="ohi:H8790_13140"/>
<dbReference type="RefSeq" id="WP_187332964.1">
    <property type="nucleotide sequence ID" value="NZ_CP060490.1"/>
</dbReference>
<dbReference type="GO" id="GO:0003824">
    <property type="term" value="F:catalytic activity"/>
    <property type="evidence" value="ECO:0007669"/>
    <property type="project" value="InterPro"/>
</dbReference>
<keyword evidence="2" id="KW-0004">4Fe-4S</keyword>
<protein>
    <submittedName>
        <fullName evidence="8">SPASM domain-containing protein</fullName>
    </submittedName>
</protein>
<dbReference type="Pfam" id="PF04055">
    <property type="entry name" value="Radical_SAM"/>
    <property type="match status" value="1"/>
</dbReference>
<name>A0A7G9B482_9FIRM</name>
<evidence type="ECO:0000256" key="3">
    <source>
        <dbReference type="ARBA" id="ARBA00022691"/>
    </source>
</evidence>
<sequence>MFKRIYVEITNRCNLRCAFCPGTARPLRDMQEGEFSTVLSRLRGKTRYLYFHVMGEPLLHPRLGRFLALAGQEGFRVCLTTNGTLLSRREEELLAAPALHKVSVSLHSFEGNGGADMAPYLKQCWAFCRRASERGVLCVLRLWNEGGEDLRNDEILHFLETEAGPREGWARPRPNTWQLGERLYLERDGKFDWPDLAAEEKDTEFCYALRHQAAVLCDGTVVPCCLDHEGDLALGNLLHQELDEILNSPRARAIYDGFSHRRPAEELCRRCGYAKRF</sequence>
<dbReference type="PANTHER" id="PTHR43787">
    <property type="entry name" value="FEMO COFACTOR BIOSYNTHESIS PROTEIN NIFB-RELATED"/>
    <property type="match status" value="1"/>
</dbReference>
<dbReference type="Gene3D" id="3.20.20.70">
    <property type="entry name" value="Aldolase class I"/>
    <property type="match status" value="1"/>
</dbReference>
<evidence type="ECO:0000256" key="1">
    <source>
        <dbReference type="ARBA" id="ARBA00001966"/>
    </source>
</evidence>